<dbReference type="RefSeq" id="WP_071316098.1">
    <property type="nucleotide sequence ID" value="NZ_CP063356.2"/>
</dbReference>
<protein>
    <submittedName>
        <fullName evidence="2">Uncharacterized protein</fullName>
    </submittedName>
</protein>
<dbReference type="AlphaFoldDB" id="A0A1S2MD97"/>
<name>A0A1S2MD97_9BACI</name>
<proteinExistence type="predicted"/>
<evidence type="ECO:0000256" key="1">
    <source>
        <dbReference type="SAM" id="Phobius"/>
    </source>
</evidence>
<dbReference type="OrthoDB" id="9886083at2"/>
<dbReference type="EMBL" id="LQXD01000036">
    <property type="protein sequence ID" value="OIJ22639.1"/>
    <property type="molecule type" value="Genomic_DNA"/>
</dbReference>
<keyword evidence="1" id="KW-1133">Transmembrane helix</keyword>
<gene>
    <name evidence="2" type="ORF">AWH56_05095</name>
</gene>
<evidence type="ECO:0000313" key="2">
    <source>
        <dbReference type="EMBL" id="OIJ22639.1"/>
    </source>
</evidence>
<keyword evidence="1" id="KW-0472">Membrane</keyword>
<reference evidence="2" key="1">
    <citation type="submission" date="2016-10" db="EMBL/GenBank/DDBJ databases">
        <title>Draft genome sequences of four alkaliphilic bacteria belonging to the Anaerobacillus genus.</title>
        <authorList>
            <person name="Bassil N.M."/>
            <person name="Lloyd J.R."/>
        </authorList>
    </citation>
    <scope>NUCLEOTIDE SEQUENCE [LARGE SCALE GENOMIC DNA]</scope>
    <source>
        <strain evidence="2">NB2006</strain>
    </source>
</reference>
<accession>A0A1S2MD97</accession>
<keyword evidence="1" id="KW-0812">Transmembrane</keyword>
<comment type="caution">
    <text evidence="2">The sequence shown here is derived from an EMBL/GenBank/DDBJ whole genome shotgun (WGS) entry which is preliminary data.</text>
</comment>
<organism evidence="2">
    <name type="scientific">Anaerobacillus isosaccharinicus</name>
    <dbReference type="NCBI Taxonomy" id="1532552"/>
    <lineage>
        <taxon>Bacteria</taxon>
        <taxon>Bacillati</taxon>
        <taxon>Bacillota</taxon>
        <taxon>Bacilli</taxon>
        <taxon>Bacillales</taxon>
        <taxon>Bacillaceae</taxon>
        <taxon>Anaerobacillus</taxon>
    </lineage>
</organism>
<feature type="transmembrane region" description="Helical" evidence="1">
    <location>
        <begin position="6"/>
        <end position="26"/>
    </location>
</feature>
<sequence length="113" mass="13427">MEFPFDLSIIWLSLLLSIVLLMAFIFRSSYLPSFKRQNKLKELNGLIKKVEIPISFFTERLHIVFRKIPTKEIGNNVLDEDQPYSFSAKLYFINLEEEFIYEFKNPIAHVSYT</sequence>